<dbReference type="Proteomes" id="UP000185557">
    <property type="component" value="Unassembled WGS sequence"/>
</dbReference>
<name>A0A1U7J8M5_9CYAN</name>
<sequence length="121" mass="12923">MAVKRLAVLLVAVVALFGFSQMAALANPAPSPLVALAASSRFAAQAESKGAEPVIPEEKLSEMREQRREWQNKAATDAAAAADANKKSNSSAGELIKDKLNLDEITEENEIVETITNSQEK</sequence>
<dbReference type="AlphaFoldDB" id="A0A1U7J8M5"/>
<feature type="signal peptide" evidence="2">
    <location>
        <begin position="1"/>
        <end position="23"/>
    </location>
</feature>
<proteinExistence type="predicted"/>
<evidence type="ECO:0000256" key="1">
    <source>
        <dbReference type="SAM" id="MobiDB-lite"/>
    </source>
</evidence>
<evidence type="ECO:0000313" key="4">
    <source>
        <dbReference type="Proteomes" id="UP000185557"/>
    </source>
</evidence>
<accession>A0A1U7J8M5</accession>
<feature type="compositionally biased region" description="Low complexity" evidence="1">
    <location>
        <begin position="72"/>
        <end position="92"/>
    </location>
</feature>
<reference evidence="3 4" key="1">
    <citation type="submission" date="2016-11" db="EMBL/GenBank/DDBJ databases">
        <title>Draft Genome Sequences of Nine Cyanobacterial Strains from Diverse Habitats.</title>
        <authorList>
            <person name="Zhu T."/>
            <person name="Hou S."/>
            <person name="Lu X."/>
            <person name="Hess W.R."/>
        </authorList>
    </citation>
    <scope>NUCLEOTIDE SEQUENCE [LARGE SCALE GENOMIC DNA]</scope>
    <source>
        <strain evidence="3 4">NIES-30</strain>
    </source>
</reference>
<feature type="chain" id="PRO_5012278896" description="Low temperature-induced protein" evidence="2">
    <location>
        <begin position="24"/>
        <end position="121"/>
    </location>
</feature>
<feature type="compositionally biased region" description="Basic and acidic residues" evidence="1">
    <location>
        <begin position="56"/>
        <end position="71"/>
    </location>
</feature>
<evidence type="ECO:0000313" key="3">
    <source>
        <dbReference type="EMBL" id="OKH49856.1"/>
    </source>
</evidence>
<keyword evidence="2" id="KW-0732">Signal</keyword>
<organism evidence="3 4">
    <name type="scientific">Phormidium tenue NIES-30</name>
    <dbReference type="NCBI Taxonomy" id="549789"/>
    <lineage>
        <taxon>Bacteria</taxon>
        <taxon>Bacillati</taxon>
        <taxon>Cyanobacteriota</taxon>
        <taxon>Cyanophyceae</taxon>
        <taxon>Oscillatoriophycideae</taxon>
        <taxon>Oscillatoriales</taxon>
        <taxon>Oscillatoriaceae</taxon>
        <taxon>Phormidium</taxon>
    </lineage>
</organism>
<dbReference type="EMBL" id="MRCG01000002">
    <property type="protein sequence ID" value="OKH49856.1"/>
    <property type="molecule type" value="Genomic_DNA"/>
</dbReference>
<evidence type="ECO:0008006" key="5">
    <source>
        <dbReference type="Google" id="ProtNLM"/>
    </source>
</evidence>
<feature type="region of interest" description="Disordered" evidence="1">
    <location>
        <begin position="47"/>
        <end position="99"/>
    </location>
</feature>
<gene>
    <name evidence="3" type="ORF">NIES30_03835</name>
</gene>
<evidence type="ECO:0000256" key="2">
    <source>
        <dbReference type="SAM" id="SignalP"/>
    </source>
</evidence>
<protein>
    <recommendedName>
        <fullName evidence="5">Low temperature-induced protein</fullName>
    </recommendedName>
</protein>
<comment type="caution">
    <text evidence="3">The sequence shown here is derived from an EMBL/GenBank/DDBJ whole genome shotgun (WGS) entry which is preliminary data.</text>
</comment>
<keyword evidence="4" id="KW-1185">Reference proteome</keyword>